<dbReference type="SUPFAM" id="SSF69318">
    <property type="entry name" value="Integrin alpha N-terminal domain"/>
    <property type="match status" value="1"/>
</dbReference>
<keyword evidence="3" id="KW-1185">Reference proteome</keyword>
<dbReference type="Gene3D" id="2.130.10.130">
    <property type="entry name" value="Integrin alpha, N-terminal"/>
    <property type="match status" value="2"/>
</dbReference>
<protein>
    <recommendedName>
        <fullName evidence="4">FG-GAP repeat-containing protein</fullName>
    </recommendedName>
</protein>
<dbReference type="InterPro" id="IPR028994">
    <property type="entry name" value="Integrin_alpha_N"/>
</dbReference>
<comment type="caution">
    <text evidence="2">The sequence shown here is derived from an EMBL/GenBank/DDBJ whole genome shotgun (WGS) entry which is preliminary data.</text>
</comment>
<proteinExistence type="predicted"/>
<keyword evidence="1" id="KW-0732">Signal</keyword>
<accession>A0A0F0CT28</accession>
<sequence>MDIVFSNNWNDTSVNINSYIYWGAATGPYSTKTELATSGARGNSIADLNTDGYPDIVFSNYHNGSTRNINSYIYWGASSGPYSTKTELATIGATGNSIADLNNDGYLDIVFSNNWNDTSGNINSYIYWGAATGPYSTKTELATSGAYGVSIAGSNIFGNESGYTGNVIPLWATQGGYSWGLLTSPEYQLVAVKNEQLNSG</sequence>
<dbReference type="Proteomes" id="UP000033428">
    <property type="component" value="Unassembled WGS sequence"/>
</dbReference>
<dbReference type="Pfam" id="PF13517">
    <property type="entry name" value="FG-GAP_3"/>
    <property type="match status" value="1"/>
</dbReference>
<name>A0A0F0CT28_9BACT</name>
<evidence type="ECO:0000256" key="1">
    <source>
        <dbReference type="ARBA" id="ARBA00022729"/>
    </source>
</evidence>
<dbReference type="InterPro" id="IPR013517">
    <property type="entry name" value="FG-GAP"/>
</dbReference>
<evidence type="ECO:0000313" key="3">
    <source>
        <dbReference type="Proteomes" id="UP000033428"/>
    </source>
</evidence>
<evidence type="ECO:0000313" key="2">
    <source>
        <dbReference type="EMBL" id="KJJ84676.1"/>
    </source>
</evidence>
<reference evidence="2 3" key="1">
    <citation type="submission" date="2015-02" db="EMBL/GenBank/DDBJ databases">
        <title>Single-cell genomics of uncultivated deep-branching MTB reveals a conserved set of magnetosome genes.</title>
        <authorList>
            <person name="Kolinko S."/>
            <person name="Richter M."/>
            <person name="Glockner F.O."/>
            <person name="Brachmann A."/>
            <person name="Schuler D."/>
        </authorList>
    </citation>
    <scope>NUCLEOTIDE SEQUENCE [LARGE SCALE GENOMIC DNA]</scope>
    <source>
        <strain evidence="2">SKK-01</strain>
    </source>
</reference>
<organism evidence="2 3">
    <name type="scientific">Candidatus Omnitrophus magneticus</name>
    <dbReference type="NCBI Taxonomy" id="1609969"/>
    <lineage>
        <taxon>Bacteria</taxon>
        <taxon>Pseudomonadati</taxon>
        <taxon>Candidatus Omnitrophota</taxon>
        <taxon>Candidatus Omnitrophus</taxon>
    </lineage>
</organism>
<dbReference type="EMBL" id="JYNY01000297">
    <property type="protein sequence ID" value="KJJ84676.1"/>
    <property type="molecule type" value="Genomic_DNA"/>
</dbReference>
<gene>
    <name evidence="2" type="ORF">OMAG_001456</name>
</gene>
<dbReference type="AlphaFoldDB" id="A0A0F0CT28"/>
<evidence type="ECO:0008006" key="4">
    <source>
        <dbReference type="Google" id="ProtNLM"/>
    </source>
</evidence>
<feature type="non-terminal residue" evidence="2">
    <location>
        <position position="200"/>
    </location>
</feature>